<organism evidence="2 3">
    <name type="scientific">Aulographum hederae CBS 113979</name>
    <dbReference type="NCBI Taxonomy" id="1176131"/>
    <lineage>
        <taxon>Eukaryota</taxon>
        <taxon>Fungi</taxon>
        <taxon>Dikarya</taxon>
        <taxon>Ascomycota</taxon>
        <taxon>Pezizomycotina</taxon>
        <taxon>Dothideomycetes</taxon>
        <taxon>Pleosporomycetidae</taxon>
        <taxon>Aulographales</taxon>
        <taxon>Aulographaceae</taxon>
    </lineage>
</organism>
<evidence type="ECO:0000313" key="3">
    <source>
        <dbReference type="Proteomes" id="UP000800041"/>
    </source>
</evidence>
<name>A0A6G1GY44_9PEZI</name>
<dbReference type="AlphaFoldDB" id="A0A6G1GY44"/>
<sequence>MRKAYHRSSAIVIQQSPVACTIAVAPFFSFMIDVAGRFGLQHVICLYCRVADFWCERLGGGGRAFALRVQPSCSRVVHPVAVVFFSPPATATSTAPSSTGAAPSTTEYFHCLFHPLAIALLARRLRLDTPAPGVPVPTLHAHAHPPPPPPLHLSHHGSLRRRYLRTAHLPPGLLHRASAPSRRRAFPC</sequence>
<accession>A0A6G1GY44</accession>
<dbReference type="EMBL" id="ML977161">
    <property type="protein sequence ID" value="KAF1985690.1"/>
    <property type="molecule type" value="Genomic_DNA"/>
</dbReference>
<protein>
    <submittedName>
        <fullName evidence="2">Uncharacterized protein</fullName>
    </submittedName>
</protein>
<feature type="region of interest" description="Disordered" evidence="1">
    <location>
        <begin position="136"/>
        <end position="155"/>
    </location>
</feature>
<gene>
    <name evidence="2" type="ORF">K402DRAFT_106233</name>
</gene>
<dbReference type="Proteomes" id="UP000800041">
    <property type="component" value="Unassembled WGS sequence"/>
</dbReference>
<proteinExistence type="predicted"/>
<keyword evidence="3" id="KW-1185">Reference proteome</keyword>
<evidence type="ECO:0000256" key="1">
    <source>
        <dbReference type="SAM" id="MobiDB-lite"/>
    </source>
</evidence>
<evidence type="ECO:0000313" key="2">
    <source>
        <dbReference type="EMBL" id="KAF1985690.1"/>
    </source>
</evidence>
<reference evidence="2" key="1">
    <citation type="journal article" date="2020" name="Stud. Mycol.">
        <title>101 Dothideomycetes genomes: a test case for predicting lifestyles and emergence of pathogens.</title>
        <authorList>
            <person name="Haridas S."/>
            <person name="Albert R."/>
            <person name="Binder M."/>
            <person name="Bloem J."/>
            <person name="Labutti K."/>
            <person name="Salamov A."/>
            <person name="Andreopoulos B."/>
            <person name="Baker S."/>
            <person name="Barry K."/>
            <person name="Bills G."/>
            <person name="Bluhm B."/>
            <person name="Cannon C."/>
            <person name="Castanera R."/>
            <person name="Culley D."/>
            <person name="Daum C."/>
            <person name="Ezra D."/>
            <person name="Gonzalez J."/>
            <person name="Henrissat B."/>
            <person name="Kuo A."/>
            <person name="Liang C."/>
            <person name="Lipzen A."/>
            <person name="Lutzoni F."/>
            <person name="Magnuson J."/>
            <person name="Mondo S."/>
            <person name="Nolan M."/>
            <person name="Ohm R."/>
            <person name="Pangilinan J."/>
            <person name="Park H.-J."/>
            <person name="Ramirez L."/>
            <person name="Alfaro M."/>
            <person name="Sun H."/>
            <person name="Tritt A."/>
            <person name="Yoshinaga Y."/>
            <person name="Zwiers L.-H."/>
            <person name="Turgeon B."/>
            <person name="Goodwin S."/>
            <person name="Spatafora J."/>
            <person name="Crous P."/>
            <person name="Grigoriev I."/>
        </authorList>
    </citation>
    <scope>NUCLEOTIDE SEQUENCE</scope>
    <source>
        <strain evidence="2">CBS 113979</strain>
    </source>
</reference>